<dbReference type="AlphaFoldDB" id="A0A3N1KSP4"/>
<organism evidence="3 4">
    <name type="scientific">Stella humosa</name>
    <dbReference type="NCBI Taxonomy" id="94"/>
    <lineage>
        <taxon>Bacteria</taxon>
        <taxon>Pseudomonadati</taxon>
        <taxon>Pseudomonadota</taxon>
        <taxon>Alphaproteobacteria</taxon>
        <taxon>Rhodospirillales</taxon>
        <taxon>Stellaceae</taxon>
        <taxon>Stella</taxon>
    </lineage>
</organism>
<dbReference type="PANTHER" id="PTHR33376:SF2">
    <property type="entry name" value="DICARBOXYLATE-BINDING PERIPLASMIC PROTEIN"/>
    <property type="match status" value="1"/>
</dbReference>
<gene>
    <name evidence="3" type="ORF">EDC65_5268</name>
</gene>
<name>A0A3N1KSP4_9PROT</name>
<dbReference type="GO" id="GO:0030288">
    <property type="term" value="C:outer membrane-bounded periplasmic space"/>
    <property type="evidence" value="ECO:0007669"/>
    <property type="project" value="InterPro"/>
</dbReference>
<feature type="signal peptide" evidence="2">
    <location>
        <begin position="1"/>
        <end position="28"/>
    </location>
</feature>
<dbReference type="InterPro" id="IPR004682">
    <property type="entry name" value="TRAP_DctP"/>
</dbReference>
<evidence type="ECO:0000313" key="3">
    <source>
        <dbReference type="EMBL" id="ROP81410.1"/>
    </source>
</evidence>
<accession>A0A3N1KSP4</accession>
<dbReference type="PANTHER" id="PTHR33376">
    <property type="match status" value="1"/>
</dbReference>
<feature type="chain" id="PRO_5018243208" evidence="2">
    <location>
        <begin position="29"/>
        <end position="332"/>
    </location>
</feature>
<evidence type="ECO:0000256" key="1">
    <source>
        <dbReference type="ARBA" id="ARBA00022729"/>
    </source>
</evidence>
<dbReference type="NCBIfam" id="NF037995">
    <property type="entry name" value="TRAP_S1"/>
    <property type="match status" value="1"/>
</dbReference>
<dbReference type="Pfam" id="PF03480">
    <property type="entry name" value="DctP"/>
    <property type="match status" value="1"/>
</dbReference>
<keyword evidence="4" id="KW-1185">Reference proteome</keyword>
<protein>
    <submittedName>
        <fullName evidence="3">Tripartite ATP-independent transporter DctP family solute receptor</fullName>
    </submittedName>
</protein>
<comment type="caution">
    <text evidence="3">The sequence shown here is derived from an EMBL/GenBank/DDBJ whole genome shotgun (WGS) entry which is preliminary data.</text>
</comment>
<keyword evidence="3" id="KW-0675">Receptor</keyword>
<dbReference type="GO" id="GO:0030246">
    <property type="term" value="F:carbohydrate binding"/>
    <property type="evidence" value="ECO:0007669"/>
    <property type="project" value="TreeGrafter"/>
</dbReference>
<sequence length="332" mass="35986">MMAYSKRVAGMGVAALLAFSAGGVAVSAQEMSMGDVNPPKQGTSVAAKHFIDKLAELSGGKIKVAHHHSGALGGEREVSQQIQLGAVDFGPITTAPLSTLIPEMSVFQLPYIFRDYDHLFKTLDGSDTVVKYYDAVLDKKGLKLVGFIAAGYRGIYGHYPINGLADVKGKKVRVQEDKILVATFKALGMISTPIAFPEVATALQTKVIEFAEGGVNTFYHNKFYDIVKYVADVRHTHQAVALIMSKSSWAKQDAAGKKAIEGAWASTRTFNREFILNEDKSIQDNVRAKGVTITKPDAAPFRAATQSVYEEFYATPAGKDARKIVDHILAVK</sequence>
<reference evidence="3 4" key="1">
    <citation type="submission" date="2018-11" db="EMBL/GenBank/DDBJ databases">
        <title>Genomic Encyclopedia of Type Strains, Phase IV (KMG-IV): sequencing the most valuable type-strain genomes for metagenomic binning, comparative biology and taxonomic classification.</title>
        <authorList>
            <person name="Goeker M."/>
        </authorList>
    </citation>
    <scope>NUCLEOTIDE SEQUENCE [LARGE SCALE GENOMIC DNA]</scope>
    <source>
        <strain evidence="3 4">DSM 5900</strain>
    </source>
</reference>
<dbReference type="RefSeq" id="WP_123695260.1">
    <property type="nucleotide sequence ID" value="NZ_AP019700.1"/>
</dbReference>
<keyword evidence="1 2" id="KW-0732">Signal</keyword>
<dbReference type="CDD" id="cd13603">
    <property type="entry name" value="PBP2_TRAP_Siap_TeaA_like"/>
    <property type="match status" value="1"/>
</dbReference>
<dbReference type="EMBL" id="RJKX01000018">
    <property type="protein sequence ID" value="ROP81410.1"/>
    <property type="molecule type" value="Genomic_DNA"/>
</dbReference>
<dbReference type="Proteomes" id="UP000278222">
    <property type="component" value="Unassembled WGS sequence"/>
</dbReference>
<evidence type="ECO:0000256" key="2">
    <source>
        <dbReference type="SAM" id="SignalP"/>
    </source>
</evidence>
<evidence type="ECO:0000313" key="4">
    <source>
        <dbReference type="Proteomes" id="UP000278222"/>
    </source>
</evidence>
<dbReference type="InterPro" id="IPR038404">
    <property type="entry name" value="TRAP_DctP_sf"/>
</dbReference>
<dbReference type="PIRSF" id="PIRSF006470">
    <property type="entry name" value="DctB"/>
    <property type="match status" value="1"/>
</dbReference>
<dbReference type="Gene3D" id="3.40.190.170">
    <property type="entry name" value="Bacterial extracellular solute-binding protein, family 7"/>
    <property type="match status" value="1"/>
</dbReference>
<dbReference type="GO" id="GO:0055085">
    <property type="term" value="P:transmembrane transport"/>
    <property type="evidence" value="ECO:0007669"/>
    <property type="project" value="InterPro"/>
</dbReference>
<dbReference type="OrthoDB" id="7375081at2"/>
<proteinExistence type="predicted"/>
<dbReference type="InterPro" id="IPR018389">
    <property type="entry name" value="DctP_fam"/>
</dbReference>